<evidence type="ECO:0000313" key="6">
    <source>
        <dbReference type="EMBL" id="MBB5286138.1"/>
    </source>
</evidence>
<evidence type="ECO:0000256" key="3">
    <source>
        <dbReference type="ARBA" id="ARBA00023082"/>
    </source>
</evidence>
<comment type="caution">
    <text evidence="6">The sequence shown here is derived from an EMBL/GenBank/DDBJ whole genome shotgun (WGS) entry which is preliminary data.</text>
</comment>
<dbReference type="InterPro" id="IPR013325">
    <property type="entry name" value="RNA_pol_sigma_r2"/>
</dbReference>
<dbReference type="SUPFAM" id="SSF88946">
    <property type="entry name" value="Sigma2 domain of RNA polymerase sigma factors"/>
    <property type="match status" value="1"/>
</dbReference>
<dbReference type="InterPro" id="IPR036388">
    <property type="entry name" value="WH-like_DNA-bd_sf"/>
</dbReference>
<dbReference type="InterPro" id="IPR013324">
    <property type="entry name" value="RNA_pol_sigma_r3/r4-like"/>
</dbReference>
<protein>
    <submittedName>
        <fullName evidence="6">RNA polymerase sigma factor (Sigma-70 family)</fullName>
    </submittedName>
</protein>
<feature type="domain" description="RNA polymerase sigma factor 70 region 4 type 2" evidence="5">
    <location>
        <begin position="135"/>
        <end position="187"/>
    </location>
</feature>
<dbReference type="Proteomes" id="UP000557307">
    <property type="component" value="Unassembled WGS sequence"/>
</dbReference>
<evidence type="ECO:0000256" key="2">
    <source>
        <dbReference type="ARBA" id="ARBA00023015"/>
    </source>
</evidence>
<dbReference type="GO" id="GO:0016987">
    <property type="term" value="F:sigma factor activity"/>
    <property type="evidence" value="ECO:0007669"/>
    <property type="project" value="UniProtKB-KW"/>
</dbReference>
<keyword evidence="7" id="KW-1185">Reference proteome</keyword>
<dbReference type="SUPFAM" id="SSF88659">
    <property type="entry name" value="Sigma3 and sigma4 domains of RNA polymerase sigma factors"/>
    <property type="match status" value="1"/>
</dbReference>
<dbReference type="Gene3D" id="1.10.10.10">
    <property type="entry name" value="Winged helix-like DNA-binding domain superfamily/Winged helix DNA-binding domain"/>
    <property type="match status" value="1"/>
</dbReference>
<dbReference type="EMBL" id="JACHGF010000008">
    <property type="protein sequence ID" value="MBB5286138.1"/>
    <property type="molecule type" value="Genomic_DNA"/>
</dbReference>
<dbReference type="PANTHER" id="PTHR43133">
    <property type="entry name" value="RNA POLYMERASE ECF-TYPE SIGMA FACTO"/>
    <property type="match status" value="1"/>
</dbReference>
<dbReference type="Gene3D" id="1.10.1740.10">
    <property type="match status" value="1"/>
</dbReference>
<evidence type="ECO:0000256" key="4">
    <source>
        <dbReference type="ARBA" id="ARBA00023163"/>
    </source>
</evidence>
<dbReference type="CDD" id="cd06171">
    <property type="entry name" value="Sigma70_r4"/>
    <property type="match status" value="1"/>
</dbReference>
<evidence type="ECO:0000259" key="5">
    <source>
        <dbReference type="Pfam" id="PF08281"/>
    </source>
</evidence>
<dbReference type="PANTHER" id="PTHR43133:SF46">
    <property type="entry name" value="RNA POLYMERASE SIGMA-70 FACTOR ECF SUBFAMILY"/>
    <property type="match status" value="1"/>
</dbReference>
<keyword evidence="3" id="KW-0731">Sigma factor</keyword>
<proteinExistence type="inferred from homology"/>
<accession>A0A840U189</accession>
<evidence type="ECO:0000256" key="1">
    <source>
        <dbReference type="ARBA" id="ARBA00010641"/>
    </source>
</evidence>
<gene>
    <name evidence="6" type="ORF">HNQ92_004298</name>
</gene>
<dbReference type="NCBIfam" id="TIGR02937">
    <property type="entry name" value="sigma70-ECF"/>
    <property type="match status" value="1"/>
</dbReference>
<comment type="similarity">
    <text evidence="1">Belongs to the sigma-70 factor family. ECF subfamily.</text>
</comment>
<dbReference type="GO" id="GO:0003677">
    <property type="term" value="F:DNA binding"/>
    <property type="evidence" value="ECO:0007669"/>
    <property type="project" value="InterPro"/>
</dbReference>
<dbReference type="Pfam" id="PF08281">
    <property type="entry name" value="Sigma70_r4_2"/>
    <property type="match status" value="1"/>
</dbReference>
<dbReference type="GO" id="GO:0006352">
    <property type="term" value="P:DNA-templated transcription initiation"/>
    <property type="evidence" value="ECO:0007669"/>
    <property type="project" value="InterPro"/>
</dbReference>
<sequence>MKQALVDMNTKLEQDLWREFTRGSQEAFRALYDRYAEVLYAFGRRYTSDSELVKDCMHDLFLDLHTYRAGLALEVNVRFYLLKSFRRKLHLALKKPAPLSLDRWISTDPTLPMGTFSYGIEEEIVADEKQREALHALARELNELPARQREILYLKFKHELDYDEIAAIMQISVPTCRTFVYRAVKQLRTRLEGFSVAYLFLLLFA</sequence>
<reference evidence="6 7" key="1">
    <citation type="submission" date="2020-08" db="EMBL/GenBank/DDBJ databases">
        <title>Genomic Encyclopedia of Type Strains, Phase IV (KMG-IV): sequencing the most valuable type-strain genomes for metagenomic binning, comparative biology and taxonomic classification.</title>
        <authorList>
            <person name="Goeker M."/>
        </authorList>
    </citation>
    <scope>NUCLEOTIDE SEQUENCE [LARGE SCALE GENOMIC DNA]</scope>
    <source>
        <strain evidence="6 7">DSM 105074</strain>
    </source>
</reference>
<dbReference type="InterPro" id="IPR013249">
    <property type="entry name" value="RNA_pol_sigma70_r4_t2"/>
</dbReference>
<dbReference type="InterPro" id="IPR014284">
    <property type="entry name" value="RNA_pol_sigma-70_dom"/>
</dbReference>
<dbReference type="InterPro" id="IPR039425">
    <property type="entry name" value="RNA_pol_sigma-70-like"/>
</dbReference>
<keyword evidence="4" id="KW-0804">Transcription</keyword>
<evidence type="ECO:0000313" key="7">
    <source>
        <dbReference type="Proteomes" id="UP000557307"/>
    </source>
</evidence>
<keyword evidence="2" id="KW-0805">Transcription regulation</keyword>
<dbReference type="AlphaFoldDB" id="A0A840U189"/>
<name>A0A840U189_9BACT</name>
<organism evidence="6 7">
    <name type="scientific">Rhabdobacter roseus</name>
    <dbReference type="NCBI Taxonomy" id="1655419"/>
    <lineage>
        <taxon>Bacteria</taxon>
        <taxon>Pseudomonadati</taxon>
        <taxon>Bacteroidota</taxon>
        <taxon>Cytophagia</taxon>
        <taxon>Cytophagales</taxon>
        <taxon>Cytophagaceae</taxon>
        <taxon>Rhabdobacter</taxon>
    </lineage>
</organism>